<sequence length="92" mass="9531">MKKLITPVAAFFVLAATPVFACDQQEAVDLMVKVSTALGEKAGAAKTEEDSLKVTAANARMNEGGAALSAGDPDKACEIYRAVAKDEGISLE</sequence>
<proteinExistence type="predicted"/>
<feature type="chain" id="PRO_5045254069" evidence="1">
    <location>
        <begin position="22"/>
        <end position="92"/>
    </location>
</feature>
<comment type="caution">
    <text evidence="2">The sequence shown here is derived from an EMBL/GenBank/DDBJ whole genome shotgun (WGS) entry which is preliminary data.</text>
</comment>
<keyword evidence="1" id="KW-0732">Signal</keyword>
<accession>A0ABU5DZF9</accession>
<name>A0ABU5DZF9_9PROT</name>
<keyword evidence="3" id="KW-1185">Reference proteome</keyword>
<feature type="signal peptide" evidence="1">
    <location>
        <begin position="1"/>
        <end position="21"/>
    </location>
</feature>
<protein>
    <submittedName>
        <fullName evidence="2">Uncharacterized protein</fullName>
    </submittedName>
</protein>
<evidence type="ECO:0000313" key="2">
    <source>
        <dbReference type="EMBL" id="MDY0872717.1"/>
    </source>
</evidence>
<evidence type="ECO:0000256" key="1">
    <source>
        <dbReference type="SAM" id="SignalP"/>
    </source>
</evidence>
<evidence type="ECO:0000313" key="3">
    <source>
        <dbReference type="Proteomes" id="UP001271769"/>
    </source>
</evidence>
<dbReference type="Proteomes" id="UP001271769">
    <property type="component" value="Unassembled WGS sequence"/>
</dbReference>
<reference evidence="2 3" key="1">
    <citation type="journal article" date="2013" name="Antonie Van Leeuwenhoek">
        <title>Dongia rigui sp. nov., isolated from freshwater of a large wetland in Korea.</title>
        <authorList>
            <person name="Baik K.S."/>
            <person name="Hwang Y.M."/>
            <person name="Choi J.S."/>
            <person name="Kwon J."/>
            <person name="Seong C.N."/>
        </authorList>
    </citation>
    <scope>NUCLEOTIDE SEQUENCE [LARGE SCALE GENOMIC DNA]</scope>
    <source>
        <strain evidence="2 3">04SU4-P</strain>
    </source>
</reference>
<dbReference type="RefSeq" id="WP_320501191.1">
    <property type="nucleotide sequence ID" value="NZ_JAXCLX010000002.1"/>
</dbReference>
<dbReference type="EMBL" id="JAXCLX010000002">
    <property type="protein sequence ID" value="MDY0872717.1"/>
    <property type="molecule type" value="Genomic_DNA"/>
</dbReference>
<organism evidence="2 3">
    <name type="scientific">Dongia rigui</name>
    <dbReference type="NCBI Taxonomy" id="940149"/>
    <lineage>
        <taxon>Bacteria</taxon>
        <taxon>Pseudomonadati</taxon>
        <taxon>Pseudomonadota</taxon>
        <taxon>Alphaproteobacteria</taxon>
        <taxon>Rhodospirillales</taxon>
        <taxon>Dongiaceae</taxon>
        <taxon>Dongia</taxon>
    </lineage>
</organism>
<gene>
    <name evidence="2" type="ORF">SMD31_12310</name>
</gene>